<gene>
    <name evidence="1" type="ORF">PVAR5_8432</name>
</gene>
<dbReference type="HOGENOM" id="CLU_1805900_0_0_1"/>
<accession>V5G5F6</accession>
<evidence type="ECO:0000313" key="2">
    <source>
        <dbReference type="Proteomes" id="UP000018001"/>
    </source>
</evidence>
<dbReference type="EMBL" id="BAUL01000313">
    <property type="protein sequence ID" value="GAD99708.1"/>
    <property type="molecule type" value="Genomic_DNA"/>
</dbReference>
<name>V5G5F6_BYSSN</name>
<dbReference type="Proteomes" id="UP000018001">
    <property type="component" value="Unassembled WGS sequence"/>
</dbReference>
<organism evidence="1 2">
    <name type="scientific">Byssochlamys spectabilis (strain No. 5 / NBRC 109023)</name>
    <name type="common">Paecilomyces variotii</name>
    <dbReference type="NCBI Taxonomy" id="1356009"/>
    <lineage>
        <taxon>Eukaryota</taxon>
        <taxon>Fungi</taxon>
        <taxon>Dikarya</taxon>
        <taxon>Ascomycota</taxon>
        <taxon>Pezizomycotina</taxon>
        <taxon>Eurotiomycetes</taxon>
        <taxon>Eurotiomycetidae</taxon>
        <taxon>Eurotiales</taxon>
        <taxon>Thermoascaceae</taxon>
        <taxon>Paecilomyces</taxon>
    </lineage>
</organism>
<proteinExistence type="predicted"/>
<dbReference type="InParanoid" id="V5G5F6"/>
<evidence type="ECO:0000313" key="1">
    <source>
        <dbReference type="EMBL" id="GAD99708.1"/>
    </source>
</evidence>
<keyword evidence="2" id="KW-1185">Reference proteome</keyword>
<dbReference type="OrthoDB" id="415825at2759"/>
<protein>
    <submittedName>
        <fullName evidence="1">FAD binding oxidoreductase</fullName>
    </submittedName>
</protein>
<comment type="caution">
    <text evidence="1">The sequence shown here is derived from an EMBL/GenBank/DDBJ whole genome shotgun (WGS) entry which is preliminary data.</text>
</comment>
<reference evidence="2" key="1">
    <citation type="journal article" date="2014" name="Genome Announc.">
        <title>Draft genome sequence of the formaldehyde-resistant fungus Byssochlamys spectabilis No. 5 (anamorph Paecilomyces variotii No. 5) (NBRC109023).</title>
        <authorList>
            <person name="Oka T."/>
            <person name="Ekino K."/>
            <person name="Fukuda K."/>
            <person name="Nomura Y."/>
        </authorList>
    </citation>
    <scope>NUCLEOTIDE SEQUENCE [LARGE SCALE GENOMIC DNA]</scope>
    <source>
        <strain evidence="2">No. 5 / NBRC 109023</strain>
    </source>
</reference>
<dbReference type="AlphaFoldDB" id="V5G5F6"/>
<sequence>MEGKMQTYSGLPGVRDLDSPESSLVLTWNSDQYLGLCVHQDIFAMAMYKEAFSGSLSSWHRPTLPVCSFITFEDTPKDVPDALLPAQESRSAGTLKDCFCEDHELRKEYDAQDPANRNNHCYYAENVYINNDADEKDDDRCRS</sequence>